<dbReference type="Pfam" id="PF01794">
    <property type="entry name" value="Ferric_reduct"/>
    <property type="match status" value="1"/>
</dbReference>
<dbReference type="Gene3D" id="3.40.50.80">
    <property type="entry name" value="Nucleotide-binding domain of ferredoxin-NADP reductase (FNR) module"/>
    <property type="match status" value="1"/>
</dbReference>
<evidence type="ECO:0000256" key="11">
    <source>
        <dbReference type="SAM" id="MobiDB-lite"/>
    </source>
</evidence>
<gene>
    <name evidence="14" type="ORF">NliqN6_1543</name>
</gene>
<evidence type="ECO:0000313" key="15">
    <source>
        <dbReference type="Proteomes" id="UP000620104"/>
    </source>
</evidence>
<feature type="transmembrane region" description="Helical" evidence="12">
    <location>
        <begin position="159"/>
        <end position="176"/>
    </location>
</feature>
<accession>A0A8H3TPU2</accession>
<feature type="transmembrane region" description="Helical" evidence="12">
    <location>
        <begin position="261"/>
        <end position="280"/>
    </location>
</feature>
<dbReference type="GO" id="GO:0000293">
    <property type="term" value="F:ferric-chelate reductase activity"/>
    <property type="evidence" value="ECO:0007669"/>
    <property type="project" value="UniProtKB-ARBA"/>
</dbReference>
<evidence type="ECO:0000256" key="4">
    <source>
        <dbReference type="ARBA" id="ARBA00022692"/>
    </source>
</evidence>
<dbReference type="InterPro" id="IPR013121">
    <property type="entry name" value="Fe_red_NAD-bd_6"/>
</dbReference>
<feature type="region of interest" description="Disordered" evidence="11">
    <location>
        <begin position="35"/>
        <end position="59"/>
    </location>
</feature>
<keyword evidence="10" id="KW-0325">Glycoprotein</keyword>
<protein>
    <recommendedName>
        <fullName evidence="13">FAD-binding FR-type domain-containing protein</fullName>
    </recommendedName>
</protein>
<evidence type="ECO:0000256" key="12">
    <source>
        <dbReference type="SAM" id="Phobius"/>
    </source>
</evidence>
<keyword evidence="6 12" id="KW-1133">Transmembrane helix</keyword>
<keyword evidence="5" id="KW-0249">Electron transport</keyword>
<sequence length="663" mass="73619">MSSAITTASRTGGRSSSTATAVASAVISSAMSMASAGHGSSNTTTSQEGKSSGSSGNGQKSAKQLMKIFWANKMKDMWWLILSVIALLTLVRVVQMTREYYQRNKRLTMLIENGGKFPDQTPKSEGLEQLPAATVTTWQTIGHLTRLPTWLSGLTVNEIVWSCLYIAMSFFVAFYGDMANIKRWSKTTGLVVYAQFPLLFGLVGKNNVIHFLTGIGYEKLNYLHRMAGRTSLILSWVHTIAMLKGHTFRGGFAYYNAHETYLQWGWVAVGALTILTLHSVRPIRNLFYEMFYYGHIVMAALYLAGCWLHWDKEKKWVIAGIAVWAFDRVARLVRVFVLNRLWVLPSRRIARGLAPTAVDILDQDTIRVTCYRPDLTWKAGQHAYLMMPSISTLPFEAHPFTFQGTPITEGPDAGKATLLIRVRDGFTKRLLAKAHDSSKTAAYLEGPYGGSIDLRHNDSVVVVVGGSGITYGLACLYSVLDAAKVNKSAVRKFNFIWMLRSRDHYQWIKKDLECHLAAVPPHMDITFNFHVTQYSPIEGTLLEKVATLTRAAPPATADTSSSEGYNSSSPAESINEKERDSDDKFRGEDSKEGFVLWHQGRVDLENVVMQAVEQAQGPASVNVCGPSTLQNAVRTAVRKTTSPAKVLKEGQAPVEFHCENFGW</sequence>
<evidence type="ECO:0000256" key="5">
    <source>
        <dbReference type="ARBA" id="ARBA00022982"/>
    </source>
</evidence>
<dbReference type="GO" id="GO:0006826">
    <property type="term" value="P:iron ion transport"/>
    <property type="evidence" value="ECO:0007669"/>
    <property type="project" value="TreeGrafter"/>
</dbReference>
<evidence type="ECO:0000259" key="13">
    <source>
        <dbReference type="PROSITE" id="PS51384"/>
    </source>
</evidence>
<keyword evidence="3" id="KW-0813">Transport</keyword>
<dbReference type="InterPro" id="IPR013130">
    <property type="entry name" value="Fe3_Rdtase_TM_dom"/>
</dbReference>
<keyword evidence="9 12" id="KW-0472">Membrane</keyword>
<dbReference type="InterPro" id="IPR051410">
    <property type="entry name" value="Ferric/Cupric_Reductase"/>
</dbReference>
<feature type="compositionally biased region" description="Polar residues" evidence="11">
    <location>
        <begin position="560"/>
        <end position="572"/>
    </location>
</feature>
<evidence type="ECO:0000313" key="14">
    <source>
        <dbReference type="EMBL" id="GHJ85141.1"/>
    </source>
</evidence>
<dbReference type="PANTHER" id="PTHR32361:SF9">
    <property type="entry name" value="FERRIC REDUCTASE TRANSMEMBRANE COMPONENT 3-RELATED"/>
    <property type="match status" value="1"/>
</dbReference>
<dbReference type="SUPFAM" id="SSF52343">
    <property type="entry name" value="Ferredoxin reductase-like, C-terminal NADP-linked domain"/>
    <property type="match status" value="1"/>
</dbReference>
<evidence type="ECO:0000256" key="9">
    <source>
        <dbReference type="ARBA" id="ARBA00023136"/>
    </source>
</evidence>
<feature type="compositionally biased region" description="Basic and acidic residues" evidence="11">
    <location>
        <begin position="574"/>
        <end position="587"/>
    </location>
</feature>
<dbReference type="OrthoDB" id="4494341at2759"/>
<comment type="similarity">
    <text evidence="2">Belongs to the ferric reductase (FRE) family.</text>
</comment>
<dbReference type="SFLD" id="SFLDG01168">
    <property type="entry name" value="Ferric_reductase_subgroup_(FRE"/>
    <property type="match status" value="1"/>
</dbReference>
<dbReference type="GO" id="GO:0006879">
    <property type="term" value="P:intracellular iron ion homeostasis"/>
    <property type="evidence" value="ECO:0007669"/>
    <property type="project" value="TreeGrafter"/>
</dbReference>
<feature type="transmembrane region" description="Helical" evidence="12">
    <location>
        <begin position="292"/>
        <end position="310"/>
    </location>
</feature>
<dbReference type="Proteomes" id="UP000620104">
    <property type="component" value="Unassembled WGS sequence"/>
</dbReference>
<keyword evidence="4 12" id="KW-0812">Transmembrane</keyword>
<feature type="domain" description="FAD-binding FR-type" evidence="13">
    <location>
        <begin position="325"/>
        <end position="454"/>
    </location>
</feature>
<dbReference type="AlphaFoldDB" id="A0A8H3TPU2"/>
<dbReference type="PROSITE" id="PS51384">
    <property type="entry name" value="FAD_FR"/>
    <property type="match status" value="1"/>
</dbReference>
<dbReference type="InterPro" id="IPR039261">
    <property type="entry name" value="FNR_nucleotide-bd"/>
</dbReference>
<dbReference type="SFLD" id="SFLDS00052">
    <property type="entry name" value="Ferric_Reductase_Domain"/>
    <property type="match status" value="1"/>
</dbReference>
<evidence type="ECO:0000256" key="10">
    <source>
        <dbReference type="ARBA" id="ARBA00023180"/>
    </source>
</evidence>
<dbReference type="InterPro" id="IPR013112">
    <property type="entry name" value="FAD-bd_8"/>
</dbReference>
<evidence type="ECO:0000256" key="8">
    <source>
        <dbReference type="ARBA" id="ARBA00023065"/>
    </source>
</evidence>
<dbReference type="PANTHER" id="PTHR32361">
    <property type="entry name" value="FERRIC/CUPRIC REDUCTASE TRANSMEMBRANE COMPONENT"/>
    <property type="match status" value="1"/>
</dbReference>
<reference evidence="14" key="1">
    <citation type="submission" date="2020-07" db="EMBL/GenBank/DDBJ databases">
        <title>Draft Genome Sequence of a Deep-Sea Yeast, Naganishia (Cryptococcus) liquefaciens strain N6.</title>
        <authorList>
            <person name="Han Y.W."/>
            <person name="Kajitani R."/>
            <person name="Morimoto H."/>
            <person name="Parhat M."/>
            <person name="Tsubouchi H."/>
            <person name="Bakenova O."/>
            <person name="Ogata M."/>
            <person name="Argunhan B."/>
            <person name="Aoki R."/>
            <person name="Kajiwara S."/>
            <person name="Itoh T."/>
            <person name="Iwasaki H."/>
        </authorList>
    </citation>
    <scope>NUCLEOTIDE SEQUENCE</scope>
    <source>
        <strain evidence="14">N6</strain>
    </source>
</reference>
<dbReference type="CDD" id="cd06186">
    <property type="entry name" value="NOX_Duox_like_FAD_NADP"/>
    <property type="match status" value="1"/>
</dbReference>
<keyword evidence="7" id="KW-0560">Oxidoreductase</keyword>
<dbReference type="Pfam" id="PF08030">
    <property type="entry name" value="NAD_binding_6"/>
    <property type="match status" value="1"/>
</dbReference>
<proteinExistence type="inferred from homology"/>
<comment type="caution">
    <text evidence="14">The sequence shown here is derived from an EMBL/GenBank/DDBJ whole genome shotgun (WGS) entry which is preliminary data.</text>
</comment>
<evidence type="ECO:0000256" key="1">
    <source>
        <dbReference type="ARBA" id="ARBA00004141"/>
    </source>
</evidence>
<dbReference type="InterPro" id="IPR017927">
    <property type="entry name" value="FAD-bd_FR_type"/>
</dbReference>
<dbReference type="GO" id="GO:0005886">
    <property type="term" value="C:plasma membrane"/>
    <property type="evidence" value="ECO:0007669"/>
    <property type="project" value="TreeGrafter"/>
</dbReference>
<feature type="region of interest" description="Disordered" evidence="11">
    <location>
        <begin position="552"/>
        <end position="587"/>
    </location>
</feature>
<comment type="subcellular location">
    <subcellularLocation>
        <location evidence="1">Membrane</location>
        <topology evidence="1">Multi-pass membrane protein</topology>
    </subcellularLocation>
</comment>
<keyword evidence="15" id="KW-1185">Reference proteome</keyword>
<name>A0A8H3TPU2_9TREE</name>
<dbReference type="GO" id="GO:0015677">
    <property type="term" value="P:copper ion import"/>
    <property type="evidence" value="ECO:0007669"/>
    <property type="project" value="TreeGrafter"/>
</dbReference>
<feature type="transmembrane region" description="Helical" evidence="12">
    <location>
        <begin position="232"/>
        <end position="255"/>
    </location>
</feature>
<feature type="transmembrane region" description="Helical" evidence="12">
    <location>
        <begin position="316"/>
        <end position="338"/>
    </location>
</feature>
<dbReference type="EMBL" id="BLZA01000010">
    <property type="protein sequence ID" value="GHJ85141.1"/>
    <property type="molecule type" value="Genomic_DNA"/>
</dbReference>
<evidence type="ECO:0000256" key="7">
    <source>
        <dbReference type="ARBA" id="ARBA00023002"/>
    </source>
</evidence>
<organism evidence="14 15">
    <name type="scientific">Naganishia liquefaciens</name>
    <dbReference type="NCBI Taxonomy" id="104408"/>
    <lineage>
        <taxon>Eukaryota</taxon>
        <taxon>Fungi</taxon>
        <taxon>Dikarya</taxon>
        <taxon>Basidiomycota</taxon>
        <taxon>Agaricomycotina</taxon>
        <taxon>Tremellomycetes</taxon>
        <taxon>Filobasidiales</taxon>
        <taxon>Filobasidiaceae</taxon>
        <taxon>Naganishia</taxon>
    </lineage>
</organism>
<evidence type="ECO:0000256" key="6">
    <source>
        <dbReference type="ARBA" id="ARBA00022989"/>
    </source>
</evidence>
<dbReference type="Pfam" id="PF08022">
    <property type="entry name" value="FAD_binding_8"/>
    <property type="match status" value="1"/>
</dbReference>
<evidence type="ECO:0000256" key="2">
    <source>
        <dbReference type="ARBA" id="ARBA00006278"/>
    </source>
</evidence>
<keyword evidence="8" id="KW-0406">Ion transport</keyword>
<evidence type="ECO:0000256" key="3">
    <source>
        <dbReference type="ARBA" id="ARBA00022448"/>
    </source>
</evidence>
<feature type="transmembrane region" description="Helical" evidence="12">
    <location>
        <begin position="77"/>
        <end position="95"/>
    </location>
</feature>